<dbReference type="EMBL" id="JAJVCZ030000003">
    <property type="protein sequence ID" value="KAL0261890.1"/>
    <property type="molecule type" value="Genomic_DNA"/>
</dbReference>
<dbReference type="GO" id="GO:0006887">
    <property type="term" value="P:exocytosis"/>
    <property type="evidence" value="ECO:0007669"/>
    <property type="project" value="TreeGrafter"/>
</dbReference>
<protein>
    <submittedName>
        <fullName evidence="4">Rab guanine nucleotide exchange factor S2</fullName>
    </submittedName>
    <submittedName>
        <fullName evidence="5">Rab guanine nucleotide exchange factor sec2</fullName>
    </submittedName>
</protein>
<evidence type="ECO:0000259" key="3">
    <source>
        <dbReference type="Pfam" id="PF06428"/>
    </source>
</evidence>
<dbReference type="GO" id="GO:0051286">
    <property type="term" value="C:cell tip"/>
    <property type="evidence" value="ECO:0007669"/>
    <property type="project" value="TreeGrafter"/>
</dbReference>
<accession>A0A1S8BND8</accession>
<dbReference type="GeneID" id="92007408"/>
<feature type="region of interest" description="Disordered" evidence="2">
    <location>
        <begin position="222"/>
        <end position="272"/>
    </location>
</feature>
<evidence type="ECO:0000313" key="7">
    <source>
        <dbReference type="Proteomes" id="UP001430584"/>
    </source>
</evidence>
<evidence type="ECO:0000256" key="1">
    <source>
        <dbReference type="ARBA" id="ARBA00023054"/>
    </source>
</evidence>
<feature type="region of interest" description="Disordered" evidence="2">
    <location>
        <begin position="1"/>
        <end position="66"/>
    </location>
</feature>
<comment type="caution">
    <text evidence="5">The sequence shown here is derived from an EMBL/GenBank/DDBJ whole genome shotgun (WGS) entry which is preliminary data.</text>
</comment>
<evidence type="ECO:0000256" key="2">
    <source>
        <dbReference type="SAM" id="MobiDB-lite"/>
    </source>
</evidence>
<dbReference type="InterPro" id="IPR009449">
    <property type="entry name" value="Sec2_N"/>
</dbReference>
<name>A0A1S8BND8_9PEZI</name>
<feature type="compositionally biased region" description="Low complexity" evidence="2">
    <location>
        <begin position="229"/>
        <end position="249"/>
    </location>
</feature>
<keyword evidence="7" id="KW-1185">Reference proteome</keyword>
<sequence length="733" mass="81424">MKALTKSTSTSALPRNVSPGPARSMLGGRPESGILNTIPDPRTPSPNNRPGSSSERPETPRHPDLNDEVATLSTKLINAINHQTNLDDNLQQARGELDMARRRIEQLEADAREHERTMRRMVMKEEYDHLETTLRKQLLEEKKARYAADQEKKRIENELEALTTALFQEANTMVAAARKDTEASERRVDQYKNQLKDAELLLASHQEQLRDLKDVMAAMQAENDDKETTATTNTHNSTAPSTPAAVPADRSSRASDRASLTPNTPHDEDVEPAHPLHFTHLISPVLRIDVEAYNDFQDLLKTAKTHCSAPNSRAASGNYGGLNVMGLGSIANLSTASLSLQPTNSSEASLPKSVNSVNKETGVILPALKEIKFYKRALTEDIEPTLRLDIAPGLSWLARRTVLNSMTAGSLTIEPQPPYARYRGPVFACSLCGENRVSKVLNKDGTDPYARKHRFRTSDEKDAQRYPLCDFCLGRVRSCCDYISFLRLCRDGHWRAENGDEEKSAWEESVRLRERMFWARIGGGVIPAYVHLNHSPRGAMAEKRRSAAADPRKSVESDLKLNQDEKGTVGFATDTDNNTIQEVQEEKQEFEDSVEQQKSIDTGRTVVTITDGEAHLEQKQDSAVGLDSDDERRIGAEATKQLQSEMRKSLEEHEGEAVADKDADEKRAEPETQPAETQPAETQPAETQPAETPEIESEKTATPEAKADDDDEKKSVATEESNPRASLMPGSFE</sequence>
<reference evidence="4 7" key="2">
    <citation type="submission" date="2024-02" db="EMBL/GenBank/DDBJ databases">
        <title>De novo assembly and annotation of 12 fungi associated with fruit tree decline syndrome in Ontario, Canada.</title>
        <authorList>
            <person name="Sulman M."/>
            <person name="Ellouze W."/>
            <person name="Ilyukhin E."/>
        </authorList>
    </citation>
    <scope>NUCLEOTIDE SEQUENCE [LARGE SCALE GENOMIC DNA]</scope>
    <source>
        <strain evidence="4 7">FDS-637</strain>
    </source>
</reference>
<dbReference type="Gene3D" id="6.10.140.910">
    <property type="match status" value="1"/>
</dbReference>
<evidence type="ECO:0000313" key="5">
    <source>
        <dbReference type="EMBL" id="OMP88945.1"/>
    </source>
</evidence>
<dbReference type="AlphaFoldDB" id="A0A1S8BND8"/>
<proteinExistence type="predicted"/>
<feature type="compositionally biased region" description="Basic and acidic residues" evidence="2">
    <location>
        <begin position="55"/>
        <end position="65"/>
    </location>
</feature>
<feature type="compositionally biased region" description="Polar residues" evidence="2">
    <location>
        <begin position="1"/>
        <end position="13"/>
    </location>
</feature>
<dbReference type="CDD" id="cd21044">
    <property type="entry name" value="Rab11BD_RAB3IP_like"/>
    <property type="match status" value="1"/>
</dbReference>
<dbReference type="GO" id="GO:0070319">
    <property type="term" value="C:Golgi to plasma membrane transport vesicle"/>
    <property type="evidence" value="ECO:0007669"/>
    <property type="project" value="TreeGrafter"/>
</dbReference>
<dbReference type="Proteomes" id="UP001430584">
    <property type="component" value="Unassembled WGS sequence"/>
</dbReference>
<feature type="compositionally biased region" description="Polar residues" evidence="2">
    <location>
        <begin position="674"/>
        <end position="690"/>
    </location>
</feature>
<dbReference type="RefSeq" id="XP_066634919.1">
    <property type="nucleotide sequence ID" value="XM_066774800.1"/>
</dbReference>
<evidence type="ECO:0000313" key="4">
    <source>
        <dbReference type="EMBL" id="KAL0261890.1"/>
    </source>
</evidence>
<dbReference type="Pfam" id="PF06428">
    <property type="entry name" value="Sec2p"/>
    <property type="match status" value="1"/>
</dbReference>
<dbReference type="PANTHER" id="PTHR14430:SF0">
    <property type="entry name" value="SEC2P DOMAIN-CONTAINING PROTEIN"/>
    <property type="match status" value="1"/>
</dbReference>
<dbReference type="Pfam" id="PF25555">
    <property type="entry name" value="RAB3A-like_C"/>
    <property type="match status" value="1"/>
</dbReference>
<feature type="domain" description="GDP/GTP exchange factor Sec2 N-terminal" evidence="3">
    <location>
        <begin position="83"/>
        <end position="220"/>
    </location>
</feature>
<organism evidence="5 6">
    <name type="scientific">Diplodia seriata</name>
    <dbReference type="NCBI Taxonomy" id="420778"/>
    <lineage>
        <taxon>Eukaryota</taxon>
        <taxon>Fungi</taxon>
        <taxon>Dikarya</taxon>
        <taxon>Ascomycota</taxon>
        <taxon>Pezizomycotina</taxon>
        <taxon>Dothideomycetes</taxon>
        <taxon>Dothideomycetes incertae sedis</taxon>
        <taxon>Botryosphaeriales</taxon>
        <taxon>Botryosphaeriaceae</taxon>
        <taxon>Diplodia</taxon>
    </lineage>
</organism>
<dbReference type="Proteomes" id="UP000190776">
    <property type="component" value="Unassembled WGS sequence"/>
</dbReference>
<dbReference type="PANTHER" id="PTHR14430">
    <property type="entry name" value="RABIN3-RELATED"/>
    <property type="match status" value="1"/>
</dbReference>
<feature type="region of interest" description="Disordered" evidence="2">
    <location>
        <begin position="619"/>
        <end position="733"/>
    </location>
</feature>
<feature type="compositionally biased region" description="Basic and acidic residues" evidence="2">
    <location>
        <begin position="645"/>
        <end position="670"/>
    </location>
</feature>
<keyword evidence="1" id="KW-0175">Coiled coil</keyword>
<feature type="compositionally biased region" description="Polar residues" evidence="2">
    <location>
        <begin position="45"/>
        <end position="54"/>
    </location>
</feature>
<reference evidence="5 6" key="1">
    <citation type="submission" date="2017-01" db="EMBL/GenBank/DDBJ databases">
        <title>Draft genome sequence of Diplodia seriata F98.1, a fungal species involved in grapevine trunk diseases.</title>
        <authorList>
            <person name="Robert-Siegwald G."/>
            <person name="Vallet J."/>
            <person name="Abou-Mansour E."/>
            <person name="Xu J."/>
            <person name="Rey P."/>
            <person name="Bertsch C."/>
            <person name="Rego C."/>
            <person name="Larignon P."/>
            <person name="Fontaine F."/>
            <person name="Lebrun M.-H."/>
        </authorList>
    </citation>
    <scope>NUCLEOTIDE SEQUENCE [LARGE SCALE GENOMIC DNA]</scope>
    <source>
        <strain evidence="5 6">F98.1</strain>
    </source>
</reference>
<dbReference type="SUPFAM" id="SSF144284">
    <property type="entry name" value="Sec2 N-terminal region"/>
    <property type="match status" value="1"/>
</dbReference>
<dbReference type="EMBL" id="MSZU01000074">
    <property type="protein sequence ID" value="OMP88945.1"/>
    <property type="molecule type" value="Genomic_DNA"/>
</dbReference>
<dbReference type="GO" id="GO:0005085">
    <property type="term" value="F:guanyl-nucleotide exchange factor activity"/>
    <property type="evidence" value="ECO:0007669"/>
    <property type="project" value="InterPro"/>
</dbReference>
<evidence type="ECO:0000313" key="6">
    <source>
        <dbReference type="Proteomes" id="UP000190776"/>
    </source>
</evidence>
<dbReference type="InterPro" id="IPR040351">
    <property type="entry name" value="RAB3IL/RAB3IP/Sec2"/>
</dbReference>
<dbReference type="OrthoDB" id="1748564at2759"/>
<gene>
    <name evidence="4" type="primary">SEC2</name>
    <name evidence="5" type="ORF">BK809_0005666</name>
    <name evidence="4" type="ORF">SLS55_003323</name>
</gene>
<dbReference type="STRING" id="420778.A0A1S8BND8"/>